<dbReference type="GO" id="GO:0004725">
    <property type="term" value="F:protein tyrosine phosphatase activity"/>
    <property type="evidence" value="ECO:0007669"/>
    <property type="project" value="UniProtKB-EC"/>
</dbReference>
<proteinExistence type="inferred from homology"/>
<dbReference type="OrthoDB" id="9788539at2"/>
<dbReference type="GO" id="GO:0030145">
    <property type="term" value="F:manganese ion binding"/>
    <property type="evidence" value="ECO:0007669"/>
    <property type="project" value="InterPro"/>
</dbReference>
<dbReference type="AlphaFoldDB" id="A0A4R7CYM9"/>
<dbReference type="RefSeq" id="WP_133640048.1">
    <property type="nucleotide sequence ID" value="NZ_SNZV01000004.1"/>
</dbReference>
<comment type="caution">
    <text evidence="5">The sequence shown here is derived from an EMBL/GenBank/DDBJ whole genome shotgun (WGS) entry which is preliminary data.</text>
</comment>
<dbReference type="EC" id="3.1.3.48" evidence="2"/>
<dbReference type="Gene3D" id="3.20.20.140">
    <property type="entry name" value="Metal-dependent hydrolases"/>
    <property type="match status" value="1"/>
</dbReference>
<evidence type="ECO:0000256" key="3">
    <source>
        <dbReference type="ARBA" id="ARBA00022801"/>
    </source>
</evidence>
<accession>A0A4R7CYM9</accession>
<keyword evidence="3" id="KW-0378">Hydrolase</keyword>
<comment type="catalytic activity">
    <reaction evidence="4">
        <text>O-phospho-L-tyrosyl-[protein] + H2O = L-tyrosyl-[protein] + phosphate</text>
        <dbReference type="Rhea" id="RHEA:10684"/>
        <dbReference type="Rhea" id="RHEA-COMP:10136"/>
        <dbReference type="Rhea" id="RHEA-COMP:20101"/>
        <dbReference type="ChEBI" id="CHEBI:15377"/>
        <dbReference type="ChEBI" id="CHEBI:43474"/>
        <dbReference type="ChEBI" id="CHEBI:46858"/>
        <dbReference type="ChEBI" id="CHEBI:61978"/>
        <dbReference type="EC" id="3.1.3.48"/>
    </reaction>
</comment>
<dbReference type="PANTHER" id="PTHR39181:SF1">
    <property type="entry name" value="TYROSINE-PROTEIN PHOSPHATASE YWQE"/>
    <property type="match status" value="1"/>
</dbReference>
<comment type="similarity">
    <text evidence="1">Belongs to the metallo-dependent hydrolases superfamily. CpsB/CapC family.</text>
</comment>
<evidence type="ECO:0000313" key="6">
    <source>
        <dbReference type="Proteomes" id="UP000294752"/>
    </source>
</evidence>
<evidence type="ECO:0000256" key="1">
    <source>
        <dbReference type="ARBA" id="ARBA00005750"/>
    </source>
</evidence>
<dbReference type="Proteomes" id="UP000294752">
    <property type="component" value="Unassembled WGS sequence"/>
</dbReference>
<reference evidence="5 6" key="1">
    <citation type="submission" date="2019-03" db="EMBL/GenBank/DDBJ databases">
        <title>Genomic Encyclopedia of Type Strains, Phase III (KMG-III): the genomes of soil and plant-associated and newly described type strains.</title>
        <authorList>
            <person name="Whitman W."/>
        </authorList>
    </citation>
    <scope>NUCLEOTIDE SEQUENCE [LARGE SCALE GENOMIC DNA]</scope>
    <source>
        <strain evidence="5 6">CGMCC 1.12801</strain>
    </source>
</reference>
<organism evidence="5 6">
    <name type="scientific">Sphingobacterium paludis</name>
    <dbReference type="NCBI Taxonomy" id="1476465"/>
    <lineage>
        <taxon>Bacteria</taxon>
        <taxon>Pseudomonadati</taxon>
        <taxon>Bacteroidota</taxon>
        <taxon>Sphingobacteriia</taxon>
        <taxon>Sphingobacteriales</taxon>
        <taxon>Sphingobacteriaceae</taxon>
        <taxon>Sphingobacterium</taxon>
    </lineage>
</organism>
<sequence>MFSIFNRKPHYHDLSWMSVDMHSHLLPGLDDGSRSIDESIVMISRLHKQGINQFYCTPHVQQEIYPNSNMQILSAYQALQHAAQLQHVQLDYAAQYAVDKALLQQVLTQTNSLLPLHENYVLIGMAYFSESVFIKQVINALVIKGFVPILANVERYVYYHYDSSPLKAFKDLGCLLQVGLLSCYGYYGSKEKQVVKHLLDAGMVDFLGTDVHYERHVKAIEHFVGKQDLSPYFANKIKNKTLVTARQRVDA</sequence>
<name>A0A4R7CYM9_9SPHI</name>
<dbReference type="EMBL" id="SNZV01000004">
    <property type="protein sequence ID" value="TDS13713.1"/>
    <property type="molecule type" value="Genomic_DNA"/>
</dbReference>
<keyword evidence="6" id="KW-1185">Reference proteome</keyword>
<dbReference type="Pfam" id="PF19567">
    <property type="entry name" value="CpsB_CapC"/>
    <property type="match status" value="1"/>
</dbReference>
<dbReference type="InterPro" id="IPR016195">
    <property type="entry name" value="Pol/histidinol_Pase-like"/>
</dbReference>
<evidence type="ECO:0000256" key="2">
    <source>
        <dbReference type="ARBA" id="ARBA00013064"/>
    </source>
</evidence>
<protein>
    <recommendedName>
        <fullName evidence="2">protein-tyrosine-phosphatase</fullName>
        <ecNumber evidence="2">3.1.3.48</ecNumber>
    </recommendedName>
</protein>
<dbReference type="PANTHER" id="PTHR39181">
    <property type="entry name" value="TYROSINE-PROTEIN PHOSPHATASE YWQE"/>
    <property type="match status" value="1"/>
</dbReference>
<dbReference type="SUPFAM" id="SSF89550">
    <property type="entry name" value="PHP domain-like"/>
    <property type="match status" value="1"/>
</dbReference>
<gene>
    <name evidence="5" type="ORF">B0I21_10439</name>
</gene>
<dbReference type="InterPro" id="IPR016667">
    <property type="entry name" value="Caps_polysacc_synth_CpsB/CapC"/>
</dbReference>
<evidence type="ECO:0000256" key="4">
    <source>
        <dbReference type="ARBA" id="ARBA00051722"/>
    </source>
</evidence>
<evidence type="ECO:0000313" key="5">
    <source>
        <dbReference type="EMBL" id="TDS13713.1"/>
    </source>
</evidence>